<dbReference type="AlphaFoldDB" id="A0A6M7TM88"/>
<organism evidence="1 2">
    <name type="scientific">Mesorhizobium jarvisii</name>
    <dbReference type="NCBI Taxonomy" id="1777867"/>
    <lineage>
        <taxon>Bacteria</taxon>
        <taxon>Pseudomonadati</taxon>
        <taxon>Pseudomonadota</taxon>
        <taxon>Alphaproteobacteria</taxon>
        <taxon>Hyphomicrobiales</taxon>
        <taxon>Phyllobacteriaceae</taxon>
        <taxon>Mesorhizobium</taxon>
    </lineage>
</organism>
<sequence>MVIKYVTVERHIPASLKRQPPPIWSKPGGPQVTGDLLDRGDVNEAGLRVCTAQIKKINQWDKGT</sequence>
<reference evidence="1 2" key="1">
    <citation type="submission" date="2018-09" db="EMBL/GenBank/DDBJ databases">
        <title>Mesorhizobium carmichaelinearum sp. nov. isolated from Carmichaelinea spp. root nodules in New Zealand.</title>
        <authorList>
            <person name="De Meyer S.E."/>
        </authorList>
    </citation>
    <scope>NUCLEOTIDE SEQUENCE [LARGE SCALE GENOMIC DNA]</scope>
    <source>
        <strain evidence="1 2">LMG 28313</strain>
    </source>
</reference>
<protein>
    <submittedName>
        <fullName evidence="1">Uncharacterized protein</fullName>
    </submittedName>
</protein>
<dbReference type="EMBL" id="QZXA01000001">
    <property type="protein sequence ID" value="RJT37882.1"/>
    <property type="molecule type" value="Genomic_DNA"/>
</dbReference>
<accession>A0A6M7TM88</accession>
<evidence type="ECO:0000313" key="2">
    <source>
        <dbReference type="Proteomes" id="UP000275530"/>
    </source>
</evidence>
<evidence type="ECO:0000313" key="1">
    <source>
        <dbReference type="EMBL" id="RJT37882.1"/>
    </source>
</evidence>
<proteinExistence type="predicted"/>
<keyword evidence="2" id="KW-1185">Reference proteome</keyword>
<gene>
    <name evidence="1" type="ORF">D3242_01150</name>
</gene>
<name>A0A6M7TM88_9HYPH</name>
<dbReference type="Proteomes" id="UP000275530">
    <property type="component" value="Unassembled WGS sequence"/>
</dbReference>
<comment type="caution">
    <text evidence="1">The sequence shown here is derived from an EMBL/GenBank/DDBJ whole genome shotgun (WGS) entry which is preliminary data.</text>
</comment>